<name>A0A150FXY4_GONPE</name>
<feature type="domain" description="Phosphate acetyl/butaryl transferase" evidence="3">
    <location>
        <begin position="162"/>
        <end position="245"/>
    </location>
</feature>
<dbReference type="Pfam" id="PF07085">
    <property type="entry name" value="DRTGG"/>
    <property type="match status" value="1"/>
</dbReference>
<evidence type="ECO:0000256" key="1">
    <source>
        <dbReference type="ARBA" id="ARBA00022679"/>
    </source>
</evidence>
<proteinExistence type="predicted"/>
<dbReference type="InterPro" id="IPR010766">
    <property type="entry name" value="DRTGG"/>
</dbReference>
<dbReference type="InterPro" id="IPR042112">
    <property type="entry name" value="P_AcTrfase_dom2"/>
</dbReference>
<dbReference type="PANTHER" id="PTHR43356:SF3">
    <property type="entry name" value="PHOSPHATE ACETYLTRANSFERASE"/>
    <property type="match status" value="1"/>
</dbReference>
<dbReference type="STRING" id="33097.A0A150FXY4"/>
<evidence type="ECO:0000259" key="4">
    <source>
        <dbReference type="Pfam" id="PF07085"/>
    </source>
</evidence>
<dbReference type="Pfam" id="PF01515">
    <property type="entry name" value="PTA_PTB"/>
    <property type="match status" value="1"/>
</dbReference>
<sequence length="259" mass="27158">MSSELRDRLERAGLPFAGALPEDPILAGVRLDEIRTALSAEQLYGDSLLTDVEFDDVVVGSQRLEELLEILGERPGGRPLVVTSADRLDIVLGLLAAQLSVRGPSVAGVTVDTIFAGLGQSGLYKGALLPVLSTELPLREALVAMGHLDGSVLPSSTQKIARCKVQKVTEAVKLVKARRPDIKVEGPIQYDAAIDPAVAAVKVKGGSEVAGKATVFVFPDLNTGNNTYKAVQQSTGAIAMGPVMQVGCRGGLRRVPGAQ</sequence>
<evidence type="ECO:0000256" key="2">
    <source>
        <dbReference type="ARBA" id="ARBA00023315"/>
    </source>
</evidence>
<comment type="caution">
    <text evidence="5">The sequence shown here is derived from an EMBL/GenBank/DDBJ whole genome shotgun (WGS) entry which is preliminary data.</text>
</comment>
<dbReference type="EMBL" id="LSYV01000142">
    <property type="protein sequence ID" value="KXZ42484.1"/>
    <property type="molecule type" value="Genomic_DNA"/>
</dbReference>
<gene>
    <name evidence="5" type="ORF">GPECTOR_142g705</name>
</gene>
<dbReference type="InterPro" id="IPR028979">
    <property type="entry name" value="Ser_kin/Pase_Hpr-like_N_sf"/>
</dbReference>
<evidence type="ECO:0000313" key="5">
    <source>
        <dbReference type="EMBL" id="KXZ42484.1"/>
    </source>
</evidence>
<dbReference type="SUPFAM" id="SSF53659">
    <property type="entry name" value="Isocitrate/Isopropylmalate dehydrogenase-like"/>
    <property type="match status" value="1"/>
</dbReference>
<dbReference type="AlphaFoldDB" id="A0A150FXY4"/>
<keyword evidence="6" id="KW-1185">Reference proteome</keyword>
<evidence type="ECO:0008006" key="7">
    <source>
        <dbReference type="Google" id="ProtNLM"/>
    </source>
</evidence>
<dbReference type="GO" id="GO:0016746">
    <property type="term" value="F:acyltransferase activity"/>
    <property type="evidence" value="ECO:0007669"/>
    <property type="project" value="UniProtKB-KW"/>
</dbReference>
<dbReference type="InterPro" id="IPR002505">
    <property type="entry name" value="PTA_PTB"/>
</dbReference>
<keyword evidence="1" id="KW-0808">Transferase</keyword>
<dbReference type="InterPro" id="IPR050500">
    <property type="entry name" value="Phos_Acetyltrans/Butyryltrans"/>
</dbReference>
<keyword evidence="2" id="KW-0012">Acyltransferase</keyword>
<organism evidence="5 6">
    <name type="scientific">Gonium pectorale</name>
    <name type="common">Green alga</name>
    <dbReference type="NCBI Taxonomy" id="33097"/>
    <lineage>
        <taxon>Eukaryota</taxon>
        <taxon>Viridiplantae</taxon>
        <taxon>Chlorophyta</taxon>
        <taxon>core chlorophytes</taxon>
        <taxon>Chlorophyceae</taxon>
        <taxon>CS clade</taxon>
        <taxon>Chlamydomonadales</taxon>
        <taxon>Volvocaceae</taxon>
        <taxon>Gonium</taxon>
    </lineage>
</organism>
<protein>
    <recommendedName>
        <fullName evidence="7">Phosphate acetyl/butaryl transferase domain-containing protein</fullName>
    </recommendedName>
</protein>
<dbReference type="SUPFAM" id="SSF75138">
    <property type="entry name" value="HprK N-terminal domain-like"/>
    <property type="match status" value="1"/>
</dbReference>
<dbReference type="PANTHER" id="PTHR43356">
    <property type="entry name" value="PHOSPHATE ACETYLTRANSFERASE"/>
    <property type="match status" value="1"/>
</dbReference>
<feature type="domain" description="DRTGG" evidence="4">
    <location>
        <begin position="33"/>
        <end position="100"/>
    </location>
</feature>
<dbReference type="Gene3D" id="3.40.50.10750">
    <property type="entry name" value="Isocitrate/Isopropylmalate dehydrogenase-like"/>
    <property type="match status" value="1"/>
</dbReference>
<dbReference type="OrthoDB" id="2013649at2759"/>
<evidence type="ECO:0000313" key="6">
    <source>
        <dbReference type="Proteomes" id="UP000075714"/>
    </source>
</evidence>
<accession>A0A150FXY4</accession>
<dbReference type="Proteomes" id="UP000075714">
    <property type="component" value="Unassembled WGS sequence"/>
</dbReference>
<reference evidence="6" key="1">
    <citation type="journal article" date="2016" name="Nat. Commun.">
        <title>The Gonium pectorale genome demonstrates co-option of cell cycle regulation during the evolution of multicellularity.</title>
        <authorList>
            <person name="Hanschen E.R."/>
            <person name="Marriage T.N."/>
            <person name="Ferris P.J."/>
            <person name="Hamaji T."/>
            <person name="Toyoda A."/>
            <person name="Fujiyama A."/>
            <person name="Neme R."/>
            <person name="Noguchi H."/>
            <person name="Minakuchi Y."/>
            <person name="Suzuki M."/>
            <person name="Kawai-Toyooka H."/>
            <person name="Smith D.R."/>
            <person name="Sparks H."/>
            <person name="Anderson J."/>
            <person name="Bakaric R."/>
            <person name="Luria V."/>
            <person name="Karger A."/>
            <person name="Kirschner M.W."/>
            <person name="Durand P.M."/>
            <person name="Michod R.E."/>
            <person name="Nozaki H."/>
            <person name="Olson B.J."/>
        </authorList>
    </citation>
    <scope>NUCLEOTIDE SEQUENCE [LARGE SCALE GENOMIC DNA]</scope>
    <source>
        <strain evidence="6">NIES-2863</strain>
    </source>
</reference>
<evidence type="ECO:0000259" key="3">
    <source>
        <dbReference type="Pfam" id="PF01515"/>
    </source>
</evidence>